<dbReference type="InterPro" id="IPR008906">
    <property type="entry name" value="HATC_C_dom"/>
</dbReference>
<accession>A0AAD4YLA9</accession>
<dbReference type="SUPFAM" id="SSF53098">
    <property type="entry name" value="Ribonuclease H-like"/>
    <property type="match status" value="1"/>
</dbReference>
<dbReference type="PANTHER" id="PTHR46481">
    <property type="entry name" value="ZINC FINGER BED DOMAIN-CONTAINING PROTEIN 4"/>
    <property type="match status" value="1"/>
</dbReference>
<dbReference type="InterPro" id="IPR052035">
    <property type="entry name" value="ZnF_BED_domain_contain"/>
</dbReference>
<dbReference type="EMBL" id="JAJFAZ020000008">
    <property type="protein sequence ID" value="KAI5312969.1"/>
    <property type="molecule type" value="Genomic_DNA"/>
</dbReference>
<comment type="caution">
    <text evidence="3">The sequence shown here is derived from an EMBL/GenBank/DDBJ whole genome shotgun (WGS) entry which is preliminary data.</text>
</comment>
<evidence type="ECO:0000313" key="4">
    <source>
        <dbReference type="Proteomes" id="UP001054821"/>
    </source>
</evidence>
<dbReference type="PANTHER" id="PTHR46481:SF8">
    <property type="entry name" value="ZINC FINGER BED DOMAIN-CONTAINING PROTEIN RICESLEEPER 1-LIKE"/>
    <property type="match status" value="1"/>
</dbReference>
<feature type="coiled-coil region" evidence="1">
    <location>
        <begin position="203"/>
        <end position="237"/>
    </location>
</feature>
<dbReference type="GO" id="GO:0046983">
    <property type="term" value="F:protein dimerization activity"/>
    <property type="evidence" value="ECO:0007669"/>
    <property type="project" value="InterPro"/>
</dbReference>
<protein>
    <recommendedName>
        <fullName evidence="2">HAT C-terminal dimerisation domain-containing protein</fullName>
    </recommendedName>
</protein>
<sequence length="237" mass="27140">MMLLGGEFFHVRCFAHVINLVVRDGIEEVKTTIKRLRRSVKYVRSSSSRLQMFKKCALEESVTCKKVVCLDVKTRWNSTYLMINATMEFEKSVVANQGGNLSKKEMFRSKLKRKEHADANNDLDKYLSDGIENESPNFDVLVWWKGQYATYHALAIARDVLSIPVTSVASESAFSTVGRVVDPFRSSLTPNIVEALVCTQDWLRYSKLECESVEEQLEELEEIEIVVSQELENLSRQ</sequence>
<gene>
    <name evidence="3" type="ORF">L3X38_042143</name>
</gene>
<reference evidence="3 4" key="1">
    <citation type="journal article" date="2022" name="G3 (Bethesda)">
        <title>Whole-genome sequence and methylome profiling of the almond [Prunus dulcis (Mill.) D.A. Webb] cultivar 'Nonpareil'.</title>
        <authorList>
            <person name="D'Amico-Willman K.M."/>
            <person name="Ouma W.Z."/>
            <person name="Meulia T."/>
            <person name="Sideli G.M."/>
            <person name="Gradziel T.M."/>
            <person name="Fresnedo-Ramirez J."/>
        </authorList>
    </citation>
    <scope>NUCLEOTIDE SEQUENCE [LARGE SCALE GENOMIC DNA]</scope>
    <source>
        <strain evidence="3">Clone GOH B32 T37-40</strain>
    </source>
</reference>
<dbReference type="Proteomes" id="UP001054821">
    <property type="component" value="Chromosome 8"/>
</dbReference>
<evidence type="ECO:0000256" key="1">
    <source>
        <dbReference type="SAM" id="Coils"/>
    </source>
</evidence>
<dbReference type="AlphaFoldDB" id="A0AAD4YLA9"/>
<organism evidence="3 4">
    <name type="scientific">Prunus dulcis</name>
    <name type="common">Almond</name>
    <name type="synonym">Amygdalus dulcis</name>
    <dbReference type="NCBI Taxonomy" id="3755"/>
    <lineage>
        <taxon>Eukaryota</taxon>
        <taxon>Viridiplantae</taxon>
        <taxon>Streptophyta</taxon>
        <taxon>Embryophyta</taxon>
        <taxon>Tracheophyta</taxon>
        <taxon>Spermatophyta</taxon>
        <taxon>Magnoliopsida</taxon>
        <taxon>eudicotyledons</taxon>
        <taxon>Gunneridae</taxon>
        <taxon>Pentapetalae</taxon>
        <taxon>rosids</taxon>
        <taxon>fabids</taxon>
        <taxon>Rosales</taxon>
        <taxon>Rosaceae</taxon>
        <taxon>Amygdaloideae</taxon>
        <taxon>Amygdaleae</taxon>
        <taxon>Prunus</taxon>
    </lineage>
</organism>
<evidence type="ECO:0000313" key="3">
    <source>
        <dbReference type="EMBL" id="KAI5312969.1"/>
    </source>
</evidence>
<keyword evidence="1" id="KW-0175">Coiled coil</keyword>
<evidence type="ECO:0000259" key="2">
    <source>
        <dbReference type="Pfam" id="PF05699"/>
    </source>
</evidence>
<keyword evidence="4" id="KW-1185">Reference proteome</keyword>
<proteinExistence type="predicted"/>
<feature type="domain" description="HAT C-terminal dimerisation" evidence="2">
    <location>
        <begin position="122"/>
        <end position="203"/>
    </location>
</feature>
<dbReference type="InterPro" id="IPR012337">
    <property type="entry name" value="RNaseH-like_sf"/>
</dbReference>
<name>A0AAD4YLA9_PRUDU</name>
<dbReference type="Pfam" id="PF05699">
    <property type="entry name" value="Dimer_Tnp_hAT"/>
    <property type="match status" value="1"/>
</dbReference>